<dbReference type="AlphaFoldDB" id="A0A8T5VTK6"/>
<sequence length="193" mass="22156">MIAQASEETIELRVDDIAQLFHTLDPFPFRERDLDKEAEDYIVGWARELSGRQAIRIRVQHPDTDAQAKAALELREAFGHYFSDRANATQGDLNELFRIGRWSLAIGLAILITCLLFAHVVVGALFANPLRRLLEESLLILGWVANWRPLEIFLYDWWPLVRRRDLYRRISKAIIETRAVAQSEAGVAACQDK</sequence>
<evidence type="ECO:0000313" key="2">
    <source>
        <dbReference type="Proteomes" id="UP000551709"/>
    </source>
</evidence>
<name>A0A8T5VTK6_9BRAD</name>
<dbReference type="Proteomes" id="UP000551709">
    <property type="component" value="Chromosome"/>
</dbReference>
<evidence type="ECO:0000313" key="1">
    <source>
        <dbReference type="EMBL" id="UPT89215.1"/>
    </source>
</evidence>
<protein>
    <submittedName>
        <fullName evidence="1">Uncharacterized protein</fullName>
    </submittedName>
</protein>
<dbReference type="RefSeq" id="WP_166103089.1">
    <property type="nucleotide sequence ID" value="NZ_CP096255.1"/>
</dbReference>
<accession>A0A8T5VTK6</accession>
<reference evidence="1" key="1">
    <citation type="journal article" date="2017" name="Syst. Appl. Microbiol.">
        <title>Soybeans inoculated with root zone soils of Canadian native legumes harbour diverse and novel Bradyrhizobium spp. that possess agricultural potential.</title>
        <authorList>
            <person name="Bromfield E.S.P."/>
            <person name="Cloutier S."/>
            <person name="Tambong J.T."/>
            <person name="Tran Thi T.V."/>
        </authorList>
    </citation>
    <scope>NUCLEOTIDE SEQUENCE</scope>
    <source>
        <strain evidence="1">1S5</strain>
    </source>
</reference>
<proteinExistence type="predicted"/>
<dbReference type="EMBL" id="CP096255">
    <property type="protein sequence ID" value="UPT89215.1"/>
    <property type="molecule type" value="Genomic_DNA"/>
</dbReference>
<organism evidence="1 2">
    <name type="scientific">Bradyrhizobium barranii subsp. apii</name>
    <dbReference type="NCBI Taxonomy" id="2819348"/>
    <lineage>
        <taxon>Bacteria</taxon>
        <taxon>Pseudomonadati</taxon>
        <taxon>Pseudomonadota</taxon>
        <taxon>Alphaproteobacteria</taxon>
        <taxon>Hyphomicrobiales</taxon>
        <taxon>Nitrobacteraceae</taxon>
        <taxon>Bradyrhizobium</taxon>
        <taxon>Bradyrhizobium barranii</taxon>
    </lineage>
</organism>
<reference evidence="1" key="2">
    <citation type="submission" date="2022-04" db="EMBL/GenBank/DDBJ databases">
        <authorList>
            <person name="Bromfield E.S.P."/>
            <person name="Cloutier S."/>
        </authorList>
    </citation>
    <scope>NUCLEOTIDE SEQUENCE</scope>
    <source>
        <strain evidence="1">1S5</strain>
    </source>
</reference>
<gene>
    <name evidence="1" type="ORF">HAP41_0000009690</name>
</gene>